<evidence type="ECO:0000313" key="15">
    <source>
        <dbReference type="EMBL" id="MFC5914988.1"/>
    </source>
</evidence>
<dbReference type="Gene3D" id="3.40.50.200">
    <property type="entry name" value="Peptidase S8/S53 domain"/>
    <property type="match status" value="1"/>
</dbReference>
<dbReference type="GO" id="GO:0008233">
    <property type="term" value="F:peptidase activity"/>
    <property type="evidence" value="ECO:0007669"/>
    <property type="project" value="UniProtKB-KW"/>
</dbReference>
<protein>
    <submittedName>
        <fullName evidence="15">Type VII secretion-associated serine protease mycosin</fullName>
    </submittedName>
</protein>
<evidence type="ECO:0000256" key="8">
    <source>
        <dbReference type="ARBA" id="ARBA00022989"/>
    </source>
</evidence>
<sequence>MRIRSEGLTRRRSAMAAALGLLLVGGSAVPAFADSTRSMQWHLDAMKADEMWRTSTGKGVVVAVIDSGVDQANPDLVGQVLKGKNLEPDVRGDEHTDYDGHGTSMAGLIAGTGRSNGGNGAFGLAPGAKILPVRMPESGVGANQAVENEEFNKVAPVAIRYAVDRGAKVINISLGTYAGSQALTDSVRYALDHGSLVFAAAGNSGEGSNMVEYPSGTPGVVTVGAIGHDAKKTDESQHGPQIDLTAPGIDMVHPCKGGTQLCKTSGTSDATAIASASAALIWAKHPDWTNNQVLRVMLNTAGAPTSGAKRNNYVGYGIVRPRIALKTPGDPGPPDVYPLPDLAAAERKSPSASPEPSKATGDSENSDNPTAAAPASTSVSDDSDSNNTGLWIGLGIGALALIGAATAGLAFRDRRRKSAAAAPPAYPHQPPYPNPYQQPQPQHRPTLPPHFAPPPAAPSGTQSSGEAPLR</sequence>
<dbReference type="PRINTS" id="PR00723">
    <property type="entry name" value="SUBTILISIN"/>
</dbReference>
<comment type="similarity">
    <text evidence="2 10">Belongs to the peptidase S8 family.</text>
</comment>
<evidence type="ECO:0000313" key="16">
    <source>
        <dbReference type="Proteomes" id="UP001596200"/>
    </source>
</evidence>
<feature type="chain" id="PRO_5046360611" evidence="13">
    <location>
        <begin position="34"/>
        <end position="470"/>
    </location>
</feature>
<comment type="caution">
    <text evidence="15">The sequence shown here is derived from an EMBL/GenBank/DDBJ whole genome shotgun (WGS) entry which is preliminary data.</text>
</comment>
<keyword evidence="7 10" id="KW-0720">Serine protease</keyword>
<dbReference type="RefSeq" id="WP_386420281.1">
    <property type="nucleotide sequence ID" value="NZ_BAAATU010000030.1"/>
</dbReference>
<dbReference type="NCBIfam" id="TIGR03921">
    <property type="entry name" value="T7SS_mycosin"/>
    <property type="match status" value="1"/>
</dbReference>
<evidence type="ECO:0000256" key="7">
    <source>
        <dbReference type="ARBA" id="ARBA00022825"/>
    </source>
</evidence>
<feature type="region of interest" description="Disordered" evidence="11">
    <location>
        <begin position="415"/>
        <end position="470"/>
    </location>
</feature>
<evidence type="ECO:0000256" key="3">
    <source>
        <dbReference type="ARBA" id="ARBA00022475"/>
    </source>
</evidence>
<keyword evidence="5 12" id="KW-0812">Transmembrane</keyword>
<feature type="domain" description="Peptidase S8/S53" evidence="14">
    <location>
        <begin position="57"/>
        <end position="317"/>
    </location>
</feature>
<gene>
    <name evidence="15" type="primary">mycP</name>
    <name evidence="15" type="ORF">ACFP1B_16410</name>
</gene>
<keyword evidence="8 12" id="KW-1133">Transmembrane helix</keyword>
<evidence type="ECO:0000256" key="13">
    <source>
        <dbReference type="SAM" id="SignalP"/>
    </source>
</evidence>
<dbReference type="PROSITE" id="PS00136">
    <property type="entry name" value="SUBTILASE_ASP"/>
    <property type="match status" value="1"/>
</dbReference>
<evidence type="ECO:0000256" key="10">
    <source>
        <dbReference type="PROSITE-ProRule" id="PRU01240"/>
    </source>
</evidence>
<dbReference type="InterPro" id="IPR023827">
    <property type="entry name" value="Peptidase_S8_Asp-AS"/>
</dbReference>
<feature type="active site" description="Charge relay system" evidence="10">
    <location>
        <position position="268"/>
    </location>
</feature>
<keyword evidence="9 12" id="KW-0472">Membrane</keyword>
<keyword evidence="13" id="KW-0732">Signal</keyword>
<keyword evidence="16" id="KW-1185">Reference proteome</keyword>
<feature type="signal peptide" evidence="13">
    <location>
        <begin position="1"/>
        <end position="33"/>
    </location>
</feature>
<dbReference type="InterPro" id="IPR023834">
    <property type="entry name" value="T7SS_pept_S8A_mycosin"/>
</dbReference>
<dbReference type="PROSITE" id="PS51892">
    <property type="entry name" value="SUBTILASE"/>
    <property type="match status" value="1"/>
</dbReference>
<feature type="compositionally biased region" description="Polar residues" evidence="11">
    <location>
        <begin position="459"/>
        <end position="470"/>
    </location>
</feature>
<feature type="compositionally biased region" description="Pro residues" evidence="11">
    <location>
        <begin position="424"/>
        <end position="438"/>
    </location>
</feature>
<dbReference type="Proteomes" id="UP001596200">
    <property type="component" value="Unassembled WGS sequence"/>
</dbReference>
<keyword evidence="3" id="KW-1003">Cell membrane</keyword>
<evidence type="ECO:0000256" key="1">
    <source>
        <dbReference type="ARBA" id="ARBA00004162"/>
    </source>
</evidence>
<feature type="compositionally biased region" description="Low complexity" evidence="11">
    <location>
        <begin position="350"/>
        <end position="359"/>
    </location>
</feature>
<dbReference type="InterPro" id="IPR050131">
    <property type="entry name" value="Peptidase_S8_subtilisin-like"/>
</dbReference>
<evidence type="ECO:0000256" key="12">
    <source>
        <dbReference type="SAM" id="Phobius"/>
    </source>
</evidence>
<dbReference type="PANTHER" id="PTHR43806">
    <property type="entry name" value="PEPTIDASE S8"/>
    <property type="match status" value="1"/>
</dbReference>
<dbReference type="SUPFAM" id="SSF52743">
    <property type="entry name" value="Subtilisin-like"/>
    <property type="match status" value="1"/>
</dbReference>
<feature type="compositionally biased region" description="Pro residues" evidence="11">
    <location>
        <begin position="446"/>
        <end position="457"/>
    </location>
</feature>
<dbReference type="GO" id="GO:0006508">
    <property type="term" value="P:proteolysis"/>
    <property type="evidence" value="ECO:0007669"/>
    <property type="project" value="UniProtKB-KW"/>
</dbReference>
<dbReference type="Pfam" id="PF00082">
    <property type="entry name" value="Peptidase_S8"/>
    <property type="match status" value="1"/>
</dbReference>
<dbReference type="InterPro" id="IPR000209">
    <property type="entry name" value="Peptidase_S8/S53_dom"/>
</dbReference>
<feature type="active site" description="Charge relay system" evidence="10">
    <location>
        <position position="66"/>
    </location>
</feature>
<dbReference type="EMBL" id="JBHSPU010000015">
    <property type="protein sequence ID" value="MFC5914988.1"/>
    <property type="molecule type" value="Genomic_DNA"/>
</dbReference>
<evidence type="ECO:0000256" key="4">
    <source>
        <dbReference type="ARBA" id="ARBA00022670"/>
    </source>
</evidence>
<comment type="subcellular location">
    <subcellularLocation>
        <location evidence="1">Cell membrane</location>
        <topology evidence="1">Single-pass membrane protein</topology>
    </subcellularLocation>
</comment>
<evidence type="ECO:0000259" key="14">
    <source>
        <dbReference type="Pfam" id="PF00082"/>
    </source>
</evidence>
<evidence type="ECO:0000256" key="2">
    <source>
        <dbReference type="ARBA" id="ARBA00011073"/>
    </source>
</evidence>
<evidence type="ECO:0000256" key="5">
    <source>
        <dbReference type="ARBA" id="ARBA00022692"/>
    </source>
</evidence>
<accession>A0ABW1GL25</accession>
<evidence type="ECO:0000256" key="6">
    <source>
        <dbReference type="ARBA" id="ARBA00022801"/>
    </source>
</evidence>
<evidence type="ECO:0000256" key="9">
    <source>
        <dbReference type="ARBA" id="ARBA00023136"/>
    </source>
</evidence>
<dbReference type="InterPro" id="IPR015500">
    <property type="entry name" value="Peptidase_S8_subtilisin-rel"/>
</dbReference>
<dbReference type="PANTHER" id="PTHR43806:SF11">
    <property type="entry name" value="CEREVISIN-RELATED"/>
    <property type="match status" value="1"/>
</dbReference>
<feature type="region of interest" description="Disordered" evidence="11">
    <location>
        <begin position="325"/>
        <end position="385"/>
    </location>
</feature>
<name>A0ABW1GL25_9ACTN</name>
<feature type="compositionally biased region" description="Low complexity" evidence="11">
    <location>
        <begin position="366"/>
        <end position="385"/>
    </location>
</feature>
<keyword evidence="6 10" id="KW-0378">Hydrolase</keyword>
<feature type="transmembrane region" description="Helical" evidence="12">
    <location>
        <begin position="390"/>
        <end position="411"/>
    </location>
</feature>
<evidence type="ECO:0000256" key="11">
    <source>
        <dbReference type="SAM" id="MobiDB-lite"/>
    </source>
</evidence>
<keyword evidence="4 10" id="KW-0645">Protease</keyword>
<feature type="active site" description="Charge relay system" evidence="10">
    <location>
        <position position="101"/>
    </location>
</feature>
<reference evidence="16" key="1">
    <citation type="journal article" date="2019" name="Int. J. Syst. Evol. Microbiol.">
        <title>The Global Catalogue of Microorganisms (GCM) 10K type strain sequencing project: providing services to taxonomists for standard genome sequencing and annotation.</title>
        <authorList>
            <consortium name="The Broad Institute Genomics Platform"/>
            <consortium name="The Broad Institute Genome Sequencing Center for Infectious Disease"/>
            <person name="Wu L."/>
            <person name="Ma J."/>
        </authorList>
    </citation>
    <scope>NUCLEOTIDE SEQUENCE [LARGE SCALE GENOMIC DNA]</scope>
    <source>
        <strain evidence="16">JCM 4147</strain>
    </source>
</reference>
<dbReference type="InterPro" id="IPR036852">
    <property type="entry name" value="Peptidase_S8/S53_dom_sf"/>
</dbReference>
<proteinExistence type="inferred from homology"/>
<organism evidence="15 16">
    <name type="scientific">Streptomyces pulveraceus</name>
    <dbReference type="NCBI Taxonomy" id="68258"/>
    <lineage>
        <taxon>Bacteria</taxon>
        <taxon>Bacillati</taxon>
        <taxon>Actinomycetota</taxon>
        <taxon>Actinomycetes</taxon>
        <taxon>Kitasatosporales</taxon>
        <taxon>Streptomycetaceae</taxon>
        <taxon>Streptomyces</taxon>
    </lineage>
</organism>